<dbReference type="OrthoDB" id="9803237at2"/>
<dbReference type="SUPFAM" id="SSF89550">
    <property type="entry name" value="PHP domain-like"/>
    <property type="match status" value="1"/>
</dbReference>
<dbReference type="InterPro" id="IPR003141">
    <property type="entry name" value="Pol/His_phosphatase_N"/>
</dbReference>
<gene>
    <name evidence="9" type="primary">dnaE</name>
    <name evidence="9" type="ORF">SBA1_120113</name>
</gene>
<dbReference type="InterPro" id="IPR011708">
    <property type="entry name" value="DNA_pol3_alpha_NTPase_dom"/>
</dbReference>
<dbReference type="Pfam" id="PF02811">
    <property type="entry name" value="PHP"/>
    <property type="match status" value="1"/>
</dbReference>
<dbReference type="InterPro" id="IPR040982">
    <property type="entry name" value="DNA_pol3_finger"/>
</dbReference>
<protein>
    <recommendedName>
        <fullName evidence="2">DNA polymerase III subunit alpha</fullName>
        <ecNumber evidence="1">2.7.7.7</ecNumber>
    </recommendedName>
</protein>
<dbReference type="AlphaFoldDB" id="A0A2U3K2B8"/>
<evidence type="ECO:0000313" key="10">
    <source>
        <dbReference type="Proteomes" id="UP000238701"/>
    </source>
</evidence>
<dbReference type="Pfam" id="PF14579">
    <property type="entry name" value="HHH_6"/>
    <property type="match status" value="1"/>
</dbReference>
<feature type="domain" description="Polymerase/histidinol phosphatase N-terminal" evidence="8">
    <location>
        <begin position="5"/>
        <end position="72"/>
    </location>
</feature>
<dbReference type="PANTHER" id="PTHR32294:SF0">
    <property type="entry name" value="DNA POLYMERASE III SUBUNIT ALPHA"/>
    <property type="match status" value="1"/>
</dbReference>
<organism evidence="9 10">
    <name type="scientific">Candidatus Sulfotelmatobacter kueseliae</name>
    <dbReference type="NCBI Taxonomy" id="2042962"/>
    <lineage>
        <taxon>Bacteria</taxon>
        <taxon>Pseudomonadati</taxon>
        <taxon>Acidobacteriota</taxon>
        <taxon>Terriglobia</taxon>
        <taxon>Terriglobales</taxon>
        <taxon>Candidatus Korobacteraceae</taxon>
        <taxon>Candidatus Sulfotelmatobacter</taxon>
    </lineage>
</organism>
<evidence type="ECO:0000259" key="8">
    <source>
        <dbReference type="SMART" id="SM00481"/>
    </source>
</evidence>
<dbReference type="InterPro" id="IPR016195">
    <property type="entry name" value="Pol/histidinol_Pase-like"/>
</dbReference>
<dbReference type="GO" id="GO:0003887">
    <property type="term" value="F:DNA-directed DNA polymerase activity"/>
    <property type="evidence" value="ECO:0007669"/>
    <property type="project" value="UniProtKB-KW"/>
</dbReference>
<dbReference type="EMBL" id="OMOD01000024">
    <property type="protein sequence ID" value="SPF33759.1"/>
    <property type="molecule type" value="Genomic_DNA"/>
</dbReference>
<evidence type="ECO:0000256" key="2">
    <source>
        <dbReference type="ARBA" id="ARBA00019114"/>
    </source>
</evidence>
<dbReference type="NCBIfam" id="NF005298">
    <property type="entry name" value="PRK06826.1"/>
    <property type="match status" value="1"/>
</dbReference>
<keyword evidence="3 9" id="KW-0808">Transferase</keyword>
<evidence type="ECO:0000256" key="3">
    <source>
        <dbReference type="ARBA" id="ARBA00022679"/>
    </source>
</evidence>
<dbReference type="InterPro" id="IPR004013">
    <property type="entry name" value="PHP_dom"/>
</dbReference>
<accession>A0A2U3K2B8</accession>
<evidence type="ECO:0000313" key="9">
    <source>
        <dbReference type="EMBL" id="SPF33759.1"/>
    </source>
</evidence>
<dbReference type="NCBIfam" id="TIGR00594">
    <property type="entry name" value="polc"/>
    <property type="match status" value="1"/>
</dbReference>
<dbReference type="Pfam" id="PF17657">
    <property type="entry name" value="DNA_pol3_finger"/>
    <property type="match status" value="1"/>
</dbReference>
<dbReference type="Pfam" id="PF07733">
    <property type="entry name" value="DNA_pol3_alpha"/>
    <property type="match status" value="1"/>
</dbReference>
<dbReference type="PANTHER" id="PTHR32294">
    <property type="entry name" value="DNA POLYMERASE III SUBUNIT ALPHA"/>
    <property type="match status" value="1"/>
</dbReference>
<dbReference type="Gene3D" id="3.20.20.140">
    <property type="entry name" value="Metal-dependent hydrolases"/>
    <property type="match status" value="1"/>
</dbReference>
<sequence length="1160" mass="129807">MSQFVHLHLHTDYSLLDGACDVEKLCQRVQELGMPAVAMTDHGNIFGAVHFVNAANKHGVKPIVGCELYICKKDDHNIERTPPEGDTYNHLLVLAENDEGYRNLVKITSEASLHGFYYKPRVSKRFLAEHARGLIGLSACLKGEVAERLVEGKYEAARAAAGELADIFGKNNFYLEIQDQGLEMERRIHSGLFQLEKDLGLPLVATNDSHYLCEDDAHAQDVMVCIQTGKSIHDTGRMKFEGTQFFVKSYAEMQRVFKDSPDVLTRTLDIAGRCSVRLEKVATPFPQFDVPPGYSIDSYFVHVTREGFARRLETLRPLQAQGKLKHPLADYEQRLERELDIIQQMKFAGYFLIVWDFIRYAKERAIPVGPGRGSAAGSLVSYALGITDLDPLQHELLFERFLNPERVSLPDIDIDFCMNRRGEVINYVTQKYGRDNVAQIITFGTMAAKAAIKDVGRAMEIPYSDVDRIAKMVPLQLNITLEHALKESPQLHEAYEKDAQVHELLNTARKLEGLVRNAGVHAAGVVIAPRPLTELVPLHKTKNDEIVTAFDMVAIEKMGLLKMDFLGLTTLTILTDTLKLIAQTCSTTLTLEQIPLEDSETYQKVFHKGLTSGVFQFESHGMRDVLRRYQPNSIEDLTALNALYRPGPIQGGMIDDFIDRKHGRKKIEYELPELNDILQETLGVIVYQEQVMQIANRLAGYSLGEADLLRRAMGKKKPEEMAQQRERFLEGAGQRKIPPRKAEKIFDLMAQFAGYGFNKSHSAAYALLAYHTAYLKTHYPVEFMAALLTSVTGSTDDVVKYINECREMGIAVEAPDINVSDANFTPHGQSIRFGLAAVKNVGGNAIESIVAARKKLGRFKSIFEFCEHVDLRLLNKRVLESLIKSGAMDSLGRRAQLIAVLDKAIEQGQKAHRDAESGQHGLFGVFQQEETAAQNDQLPNVPDWDEPTRLAAEKEILGFFITGHPLEKYKDKLQDLQALSTEEISAMTRSTGKDETIVTAGIITNPRVLKSKRGDFYAQATLEDMAGSLDMIVFPEAYKRIGDKVKLEVPVLVKAGVRIEEGANPKITAAEIIPLEEAKVPLPSAIRIRIPLETSTHATVDQLHALFQERKGQAKVLFDVERQGDFMVVMEAEGYNVLPDRNFISRVEQLCGRGSVRVIS</sequence>
<evidence type="ECO:0000256" key="6">
    <source>
        <dbReference type="ARBA" id="ARBA00022932"/>
    </source>
</evidence>
<keyword evidence="5" id="KW-0235">DNA replication</keyword>
<dbReference type="Gene3D" id="1.10.10.1600">
    <property type="entry name" value="Bacterial DNA polymerase III alpha subunit, thumb domain"/>
    <property type="match status" value="1"/>
</dbReference>
<dbReference type="NCBIfam" id="NF004226">
    <property type="entry name" value="PRK05673.1"/>
    <property type="match status" value="1"/>
</dbReference>
<dbReference type="GO" id="GO:0008408">
    <property type="term" value="F:3'-5' exonuclease activity"/>
    <property type="evidence" value="ECO:0007669"/>
    <property type="project" value="InterPro"/>
</dbReference>
<comment type="catalytic activity">
    <reaction evidence="7">
        <text>DNA(n) + a 2'-deoxyribonucleoside 5'-triphosphate = DNA(n+1) + diphosphate</text>
        <dbReference type="Rhea" id="RHEA:22508"/>
        <dbReference type="Rhea" id="RHEA-COMP:17339"/>
        <dbReference type="Rhea" id="RHEA-COMP:17340"/>
        <dbReference type="ChEBI" id="CHEBI:33019"/>
        <dbReference type="ChEBI" id="CHEBI:61560"/>
        <dbReference type="ChEBI" id="CHEBI:173112"/>
        <dbReference type="EC" id="2.7.7.7"/>
    </reaction>
</comment>
<dbReference type="InterPro" id="IPR029460">
    <property type="entry name" value="DNAPol_HHH"/>
</dbReference>
<dbReference type="SMART" id="SM00481">
    <property type="entry name" value="POLIIIAc"/>
    <property type="match status" value="1"/>
</dbReference>
<evidence type="ECO:0000256" key="7">
    <source>
        <dbReference type="ARBA" id="ARBA00049244"/>
    </source>
</evidence>
<reference evidence="10" key="1">
    <citation type="submission" date="2018-02" db="EMBL/GenBank/DDBJ databases">
        <authorList>
            <person name="Hausmann B."/>
        </authorList>
    </citation>
    <scope>NUCLEOTIDE SEQUENCE [LARGE SCALE GENOMIC DNA]</scope>
    <source>
        <strain evidence="10">Peat soil MAG SbA1</strain>
    </source>
</reference>
<dbReference type="InterPro" id="IPR041931">
    <property type="entry name" value="DNA_pol3_alpha_thumb_dom"/>
</dbReference>
<evidence type="ECO:0000256" key="4">
    <source>
        <dbReference type="ARBA" id="ARBA00022695"/>
    </source>
</evidence>
<evidence type="ECO:0000256" key="5">
    <source>
        <dbReference type="ARBA" id="ARBA00022705"/>
    </source>
</evidence>
<dbReference type="CDD" id="cd04485">
    <property type="entry name" value="DnaE_OBF"/>
    <property type="match status" value="1"/>
</dbReference>
<dbReference type="GO" id="GO:0006260">
    <property type="term" value="P:DNA replication"/>
    <property type="evidence" value="ECO:0007669"/>
    <property type="project" value="UniProtKB-KW"/>
</dbReference>
<dbReference type="EC" id="2.7.7.7" evidence="1"/>
<name>A0A2U3K2B8_9BACT</name>
<dbReference type="InterPro" id="IPR004805">
    <property type="entry name" value="DnaE2/DnaE/PolC"/>
</dbReference>
<evidence type="ECO:0000256" key="1">
    <source>
        <dbReference type="ARBA" id="ARBA00012417"/>
    </source>
</evidence>
<dbReference type="Gene3D" id="1.10.150.870">
    <property type="match status" value="1"/>
</dbReference>
<dbReference type="Proteomes" id="UP000238701">
    <property type="component" value="Unassembled WGS sequence"/>
</dbReference>
<dbReference type="CDD" id="cd12113">
    <property type="entry name" value="PHP_PolIIIA_DnaE3"/>
    <property type="match status" value="1"/>
</dbReference>
<keyword evidence="6" id="KW-0239">DNA-directed DNA polymerase</keyword>
<keyword evidence="4 9" id="KW-0548">Nucleotidyltransferase</keyword>
<proteinExistence type="predicted"/>